<dbReference type="AlphaFoldDB" id="A0AA35M8B8"/>
<proteinExistence type="predicted"/>
<evidence type="ECO:0000313" key="3">
    <source>
        <dbReference type="Proteomes" id="UP001160390"/>
    </source>
</evidence>
<comment type="caution">
    <text evidence="2">The sequence shown here is derived from an EMBL/GenBank/DDBJ whole genome shotgun (WGS) entry which is preliminary data.</text>
</comment>
<reference evidence="2" key="1">
    <citation type="submission" date="2023-01" db="EMBL/GenBank/DDBJ databases">
        <authorList>
            <person name="Piombo E."/>
        </authorList>
    </citation>
    <scope>NUCLEOTIDE SEQUENCE</scope>
</reference>
<name>A0AA35M8B8_9HYPO</name>
<dbReference type="Proteomes" id="UP001160390">
    <property type="component" value="Unassembled WGS sequence"/>
</dbReference>
<sequence length="178" mass="19867">MNTPPSTTSPLVIESGRRFTLYYFGLPDDPIPEHIEEVFLSEDEGVPNEATCRDSEDSYPSRDISPAPGTPKPSSAPKAGDDINHPIDLTEDGSVSDKSQMLEKTLKRKRADSLSHESDTKCPKMPKFSSLDRPYVDSCGRVRFNVGLFNVGLDDFKSIVIRTLGEQVWDEEMRQMGK</sequence>
<keyword evidence="3" id="KW-1185">Reference proteome</keyword>
<dbReference type="EMBL" id="CABFNP030001183">
    <property type="protein sequence ID" value="CAI6091551.1"/>
    <property type="molecule type" value="Genomic_DNA"/>
</dbReference>
<protein>
    <submittedName>
        <fullName evidence="2">Uncharacterized protein</fullName>
    </submittedName>
</protein>
<feature type="region of interest" description="Disordered" evidence="1">
    <location>
        <begin position="40"/>
        <end position="122"/>
    </location>
</feature>
<gene>
    <name evidence="2" type="ORF">CCHLO57077_00018921</name>
</gene>
<accession>A0AA35M8B8</accession>
<organism evidence="2 3">
    <name type="scientific">Clonostachys chloroleuca</name>
    <dbReference type="NCBI Taxonomy" id="1926264"/>
    <lineage>
        <taxon>Eukaryota</taxon>
        <taxon>Fungi</taxon>
        <taxon>Dikarya</taxon>
        <taxon>Ascomycota</taxon>
        <taxon>Pezizomycotina</taxon>
        <taxon>Sordariomycetes</taxon>
        <taxon>Hypocreomycetidae</taxon>
        <taxon>Hypocreales</taxon>
        <taxon>Bionectriaceae</taxon>
        <taxon>Clonostachys</taxon>
    </lineage>
</organism>
<evidence type="ECO:0000313" key="2">
    <source>
        <dbReference type="EMBL" id="CAI6091551.1"/>
    </source>
</evidence>
<evidence type="ECO:0000256" key="1">
    <source>
        <dbReference type="SAM" id="MobiDB-lite"/>
    </source>
</evidence>
<feature type="compositionally biased region" description="Basic and acidic residues" evidence="1">
    <location>
        <begin position="51"/>
        <end position="60"/>
    </location>
</feature>
<feature type="compositionally biased region" description="Basic and acidic residues" evidence="1">
    <location>
        <begin position="100"/>
        <end position="122"/>
    </location>
</feature>